<reference evidence="3 4" key="1">
    <citation type="journal article" date="2015" name="Int. J. Syst. Evol. Microbiol.">
        <title>Mariniphaga sediminis sp. nov., isolated from coastal sediment.</title>
        <authorList>
            <person name="Wang F.Q."/>
            <person name="Shen Q.Y."/>
            <person name="Chen G.J."/>
            <person name="Du Z.J."/>
        </authorList>
    </citation>
    <scope>NUCLEOTIDE SEQUENCE [LARGE SCALE GENOMIC DNA]</scope>
    <source>
        <strain evidence="3 4">SY21</strain>
    </source>
</reference>
<dbReference type="Proteomes" id="UP000266441">
    <property type="component" value="Unassembled WGS sequence"/>
</dbReference>
<organism evidence="3 4">
    <name type="scientific">Mariniphaga sediminis</name>
    <dbReference type="NCBI Taxonomy" id="1628158"/>
    <lineage>
        <taxon>Bacteria</taxon>
        <taxon>Pseudomonadati</taxon>
        <taxon>Bacteroidota</taxon>
        <taxon>Bacteroidia</taxon>
        <taxon>Marinilabiliales</taxon>
        <taxon>Prolixibacteraceae</taxon>
        <taxon>Mariniphaga</taxon>
    </lineage>
</organism>
<keyword evidence="1" id="KW-0732">Signal</keyword>
<dbReference type="Gene3D" id="2.120.10.10">
    <property type="match status" value="1"/>
</dbReference>
<dbReference type="RefSeq" id="WP_119349408.1">
    <property type="nucleotide sequence ID" value="NZ_QWET01000005.1"/>
</dbReference>
<dbReference type="Pfam" id="PF13088">
    <property type="entry name" value="BNR_2"/>
    <property type="match status" value="1"/>
</dbReference>
<dbReference type="SUPFAM" id="SSF50939">
    <property type="entry name" value="Sialidases"/>
    <property type="match status" value="1"/>
</dbReference>
<comment type="caution">
    <text evidence="3">The sequence shown here is derived from an EMBL/GenBank/DDBJ whole genome shotgun (WGS) entry which is preliminary data.</text>
</comment>
<evidence type="ECO:0000313" key="4">
    <source>
        <dbReference type="Proteomes" id="UP000266441"/>
    </source>
</evidence>
<proteinExistence type="predicted"/>
<evidence type="ECO:0000259" key="2">
    <source>
        <dbReference type="Pfam" id="PF13088"/>
    </source>
</evidence>
<dbReference type="EMBL" id="QWET01000005">
    <property type="protein sequence ID" value="RIH65566.1"/>
    <property type="molecule type" value="Genomic_DNA"/>
</dbReference>
<dbReference type="PANTHER" id="PTHR43752:SF2">
    <property type="entry name" value="BNR_ASP-BOX REPEAT FAMILY PROTEIN"/>
    <property type="match status" value="1"/>
</dbReference>
<feature type="domain" description="Sialidase" evidence="2">
    <location>
        <begin position="160"/>
        <end position="364"/>
    </location>
</feature>
<evidence type="ECO:0000256" key="1">
    <source>
        <dbReference type="SAM" id="SignalP"/>
    </source>
</evidence>
<dbReference type="InterPro" id="IPR036278">
    <property type="entry name" value="Sialidase_sf"/>
</dbReference>
<keyword evidence="4" id="KW-1185">Reference proteome</keyword>
<accession>A0A399D269</accession>
<dbReference type="OrthoDB" id="7294637at2"/>
<gene>
    <name evidence="3" type="ORF">D1164_07805</name>
</gene>
<dbReference type="AlphaFoldDB" id="A0A399D269"/>
<dbReference type="PANTHER" id="PTHR43752">
    <property type="entry name" value="BNR/ASP-BOX REPEAT FAMILY PROTEIN"/>
    <property type="match status" value="1"/>
</dbReference>
<feature type="chain" id="PRO_5017424682" evidence="1">
    <location>
        <begin position="21"/>
        <end position="392"/>
    </location>
</feature>
<sequence>MVKKVLMVSCAILFALSSFSSDTGKNPGAKKLKDLIIYEDAQFYSSFPSVIKNEDGEIIVAFRRAPDRKIFQEKGTSHVDPNSYLVYVRSRDNGLSWSPEPELLYAHPVGGSQDPCLLKLKDGTILCTSYGWAFVREEGLANLKQPVFQNREGSVFLGGYVLRSTDNGNSWDGPFYPPHIPPEVKYSALGNPLPAYNRGALWEGKDGRIFWVVAAGNDPSALRRTANYLLISEDKGLTWEYSCPVAEDDKAAFNETSVYETPKGDLVAFLRTAYLEDQACIARSTDGGKSFGPWEKMGFQGHPLQALRLPDDRVFLVYGYRHEPYGIRARILNAECTDYETAEEIIIRTDGGSGDIGYPWAVMLDEKHVLVTYYFNIENGTRHIAGSVLEIE</sequence>
<evidence type="ECO:0000313" key="3">
    <source>
        <dbReference type="EMBL" id="RIH65566.1"/>
    </source>
</evidence>
<dbReference type="CDD" id="cd15482">
    <property type="entry name" value="Sialidase_non-viral"/>
    <property type="match status" value="1"/>
</dbReference>
<protein>
    <submittedName>
        <fullName evidence="3">Exo-alpha-sialidase</fullName>
    </submittedName>
</protein>
<feature type="signal peptide" evidence="1">
    <location>
        <begin position="1"/>
        <end position="20"/>
    </location>
</feature>
<dbReference type="InterPro" id="IPR011040">
    <property type="entry name" value="Sialidase"/>
</dbReference>
<name>A0A399D269_9BACT</name>